<dbReference type="CDD" id="cd09275">
    <property type="entry name" value="RNase_HI_RT_DIRS1"/>
    <property type="match status" value="1"/>
</dbReference>
<dbReference type="Proteomes" id="UP000596742">
    <property type="component" value="Unassembled WGS sequence"/>
</dbReference>
<dbReference type="InterPro" id="IPR043502">
    <property type="entry name" value="DNA/RNA_pol_sf"/>
</dbReference>
<dbReference type="PANTHER" id="PTHR33050:SF8">
    <property type="entry name" value="REVERSE TRANSCRIPTASE DOMAIN-CONTAINING PROTEIN"/>
    <property type="match status" value="1"/>
</dbReference>
<dbReference type="OrthoDB" id="6109470at2759"/>
<comment type="caution">
    <text evidence="1">The sequence shown here is derived from an EMBL/GenBank/DDBJ whole genome shotgun (WGS) entry which is preliminary data.</text>
</comment>
<evidence type="ECO:0000313" key="2">
    <source>
        <dbReference type="Proteomes" id="UP000596742"/>
    </source>
</evidence>
<proteinExistence type="predicted"/>
<dbReference type="PANTHER" id="PTHR33050">
    <property type="entry name" value="REVERSE TRANSCRIPTASE DOMAIN-CONTAINING PROTEIN"/>
    <property type="match status" value="1"/>
</dbReference>
<evidence type="ECO:0000313" key="1">
    <source>
        <dbReference type="EMBL" id="VDI41059.1"/>
    </source>
</evidence>
<keyword evidence="2" id="KW-1185">Reference proteome</keyword>
<dbReference type="InterPro" id="IPR052055">
    <property type="entry name" value="Hepadnavirus_pol/RT"/>
</dbReference>
<dbReference type="EMBL" id="UYJE01005860">
    <property type="protein sequence ID" value="VDI41059.1"/>
    <property type="molecule type" value="Genomic_DNA"/>
</dbReference>
<sequence>MNTFTELCNELGVPIAEDKTTHPTTRLTFLGLEIDTVDMVVRIPVAKLIKLRSQLHPMTIKRKIKFKDLESLVGLLAFCSRAVPSSRAFLRRFYDVIASFKVKKPFFSIRITSEIREDVLVCAGNAELGCGSYFNGKWAQFKWPDSWVGLHILQDITFLELIPILLALCIWAPLLKNSKILFRTDNIALVDILNKRTSKSKRVMSIIRPFVLRSMNYNIQFKAKHIVGAKNNIADASLSFSVRKVQKVSTIGGGYTRNNPSGVHRPDLQGEIDRLIVSAVAPNTSKVYQQALRSFKEFRTLFQFEDLWPIPLHHITNYIAYMSFHWNCGLQLLNHISLG</sequence>
<reference evidence="1" key="1">
    <citation type="submission" date="2018-11" db="EMBL/GenBank/DDBJ databases">
        <authorList>
            <person name="Alioto T."/>
            <person name="Alioto T."/>
        </authorList>
    </citation>
    <scope>NUCLEOTIDE SEQUENCE</scope>
</reference>
<dbReference type="AlphaFoldDB" id="A0A8B6EWE7"/>
<gene>
    <name evidence="1" type="ORF">MGAL_10B022986</name>
</gene>
<protein>
    <recommendedName>
        <fullName evidence="3">Reverse transcriptase RNase H-like domain-containing protein</fullName>
    </recommendedName>
</protein>
<dbReference type="SUPFAM" id="SSF56672">
    <property type="entry name" value="DNA/RNA polymerases"/>
    <property type="match status" value="1"/>
</dbReference>
<evidence type="ECO:0008006" key="3">
    <source>
        <dbReference type="Google" id="ProtNLM"/>
    </source>
</evidence>
<accession>A0A8B6EWE7</accession>
<organism evidence="1 2">
    <name type="scientific">Mytilus galloprovincialis</name>
    <name type="common">Mediterranean mussel</name>
    <dbReference type="NCBI Taxonomy" id="29158"/>
    <lineage>
        <taxon>Eukaryota</taxon>
        <taxon>Metazoa</taxon>
        <taxon>Spiralia</taxon>
        <taxon>Lophotrochozoa</taxon>
        <taxon>Mollusca</taxon>
        <taxon>Bivalvia</taxon>
        <taxon>Autobranchia</taxon>
        <taxon>Pteriomorphia</taxon>
        <taxon>Mytilida</taxon>
        <taxon>Mytiloidea</taxon>
        <taxon>Mytilidae</taxon>
        <taxon>Mytilinae</taxon>
        <taxon>Mytilus</taxon>
    </lineage>
</organism>
<name>A0A8B6EWE7_MYTGA</name>